<name>A0A0F9IBX6_9ZZZZ</name>
<dbReference type="Pfam" id="PF07883">
    <property type="entry name" value="Cupin_2"/>
    <property type="match status" value="1"/>
</dbReference>
<dbReference type="CDD" id="cd02222">
    <property type="entry name" value="cupin_TM1459-like"/>
    <property type="match status" value="1"/>
</dbReference>
<reference evidence="2" key="1">
    <citation type="journal article" date="2015" name="Nature">
        <title>Complex archaea that bridge the gap between prokaryotes and eukaryotes.</title>
        <authorList>
            <person name="Spang A."/>
            <person name="Saw J.H."/>
            <person name="Jorgensen S.L."/>
            <person name="Zaremba-Niedzwiedzka K."/>
            <person name="Martijn J."/>
            <person name="Lind A.E."/>
            <person name="van Eijk R."/>
            <person name="Schleper C."/>
            <person name="Guy L."/>
            <person name="Ettema T.J."/>
        </authorList>
    </citation>
    <scope>NUCLEOTIDE SEQUENCE</scope>
</reference>
<accession>A0A0F9IBX6</accession>
<dbReference type="AlphaFoldDB" id="A0A0F9IBX6"/>
<dbReference type="EMBL" id="LAZR01012785">
    <property type="protein sequence ID" value="KKM25111.1"/>
    <property type="molecule type" value="Genomic_DNA"/>
</dbReference>
<proteinExistence type="predicted"/>
<dbReference type="InterPro" id="IPR011051">
    <property type="entry name" value="RmlC_Cupin_sf"/>
</dbReference>
<evidence type="ECO:0000259" key="1">
    <source>
        <dbReference type="Pfam" id="PF07883"/>
    </source>
</evidence>
<comment type="caution">
    <text evidence="2">The sequence shown here is derived from an EMBL/GenBank/DDBJ whole genome shotgun (WGS) entry which is preliminary data.</text>
</comment>
<dbReference type="Gene3D" id="2.60.120.10">
    <property type="entry name" value="Jelly Rolls"/>
    <property type="match status" value="1"/>
</dbReference>
<dbReference type="InterPro" id="IPR014710">
    <property type="entry name" value="RmlC-like_jellyroll"/>
</dbReference>
<evidence type="ECO:0000313" key="2">
    <source>
        <dbReference type="EMBL" id="KKM25111.1"/>
    </source>
</evidence>
<sequence length="116" mass="13007">MKVINYKDVPPVSIEEGARGVQIRWIITEEMGAKNFAMRHFEIAPDGFTPLHSHDWEHEVFILNGSGIIVGDGTEKSFGQGDVIFVPENETHQFKNSGDKPLSLLCLIPSKERCNL</sequence>
<dbReference type="PANTHER" id="PTHR37694">
    <property type="entry name" value="SLR8022 PROTEIN"/>
    <property type="match status" value="1"/>
</dbReference>
<dbReference type="PANTHER" id="PTHR37694:SF1">
    <property type="entry name" value="SLR8022 PROTEIN"/>
    <property type="match status" value="1"/>
</dbReference>
<dbReference type="InterPro" id="IPR013096">
    <property type="entry name" value="Cupin_2"/>
</dbReference>
<feature type="domain" description="Cupin type-2" evidence="1">
    <location>
        <begin position="40"/>
        <end position="107"/>
    </location>
</feature>
<organism evidence="2">
    <name type="scientific">marine sediment metagenome</name>
    <dbReference type="NCBI Taxonomy" id="412755"/>
    <lineage>
        <taxon>unclassified sequences</taxon>
        <taxon>metagenomes</taxon>
        <taxon>ecological metagenomes</taxon>
    </lineage>
</organism>
<protein>
    <recommendedName>
        <fullName evidence="1">Cupin type-2 domain-containing protein</fullName>
    </recommendedName>
</protein>
<gene>
    <name evidence="2" type="ORF">LCGC14_1598270</name>
</gene>
<dbReference type="SUPFAM" id="SSF51182">
    <property type="entry name" value="RmlC-like cupins"/>
    <property type="match status" value="1"/>
</dbReference>